<dbReference type="AlphaFoldDB" id="A0A2I0J991"/>
<keyword evidence="1" id="KW-0863">Zinc-finger</keyword>
<dbReference type="PROSITE" id="PS50994">
    <property type="entry name" value="INTEGRASE"/>
    <property type="match status" value="1"/>
</dbReference>
<comment type="caution">
    <text evidence="4">The sequence shown here is derived from an EMBL/GenBank/DDBJ whole genome shotgun (WGS) entry which is preliminary data.</text>
</comment>
<protein>
    <recommendedName>
        <fullName evidence="6">Integrase catalytic domain-containing protein</fullName>
    </recommendedName>
</protein>
<keyword evidence="1" id="KW-0862">Zinc</keyword>
<feature type="domain" description="Integrase catalytic" evidence="3">
    <location>
        <begin position="144"/>
        <end position="238"/>
    </location>
</feature>
<sequence>MRKGITCYNCSKRRHYERECRALKRNQNGNNESKKEDETELGCRFLMKKVRHILEIRLNLISTGQFDDECYNNEFSSGRWKLSKDSLIVAQGQKTDILYKLRSKYNSGQVNVVEDYPVELWHMRLGHIGEKAMDRETSMRLKCVGVDNGGEYMGPFENYCRTHGIKREKTVLKTPQLNGLAERMNRTIVERVRCMLSQAKLSKSFWGEAMRTAVDLINLTLSIALDGDVPQQVWIDNEVSFKHLRIFGCGAFVHIPRDERSKLDAKAKQCIFLGYLHKEFKYSFWDLDSRKIIRSKDVVFFEDQTIEDLQKLEKARVSSSHEISIPIPIDVEHPVEEVPGKYEETMTGG</sequence>
<keyword evidence="5" id="KW-1185">Reference proteome</keyword>
<dbReference type="PANTHER" id="PTHR42648:SF28">
    <property type="entry name" value="TRANSPOSON-ENCODED PROTEIN WITH RIBONUCLEASE H-LIKE AND RETROVIRUS ZINC FINGER-LIKE DOMAINS"/>
    <property type="match status" value="1"/>
</dbReference>
<dbReference type="SUPFAM" id="SSF53098">
    <property type="entry name" value="Ribonuclease H-like"/>
    <property type="match status" value="1"/>
</dbReference>
<keyword evidence="1" id="KW-0479">Metal-binding</keyword>
<dbReference type="InterPro" id="IPR001584">
    <property type="entry name" value="Integrase_cat-core"/>
</dbReference>
<dbReference type="GO" id="GO:0003676">
    <property type="term" value="F:nucleic acid binding"/>
    <property type="evidence" value="ECO:0007669"/>
    <property type="project" value="InterPro"/>
</dbReference>
<gene>
    <name evidence="4" type="ORF">CRG98_026799</name>
</gene>
<evidence type="ECO:0000259" key="2">
    <source>
        <dbReference type="PROSITE" id="PS50158"/>
    </source>
</evidence>
<dbReference type="PANTHER" id="PTHR42648">
    <property type="entry name" value="TRANSPOSASE, PUTATIVE-RELATED"/>
    <property type="match status" value="1"/>
</dbReference>
<evidence type="ECO:0000313" key="5">
    <source>
        <dbReference type="Proteomes" id="UP000233551"/>
    </source>
</evidence>
<evidence type="ECO:0008006" key="6">
    <source>
        <dbReference type="Google" id="ProtNLM"/>
    </source>
</evidence>
<dbReference type="GO" id="GO:0015074">
    <property type="term" value="P:DNA integration"/>
    <property type="evidence" value="ECO:0007669"/>
    <property type="project" value="InterPro"/>
</dbReference>
<dbReference type="SUPFAM" id="SSF57756">
    <property type="entry name" value="Retrovirus zinc finger-like domains"/>
    <property type="match status" value="1"/>
</dbReference>
<dbReference type="STRING" id="22663.A0A2I0J991"/>
<feature type="domain" description="CCHC-type" evidence="2">
    <location>
        <begin position="7"/>
        <end position="21"/>
    </location>
</feature>
<dbReference type="Pfam" id="PF25597">
    <property type="entry name" value="SH3_retrovirus"/>
    <property type="match status" value="1"/>
</dbReference>
<dbReference type="Gene3D" id="3.30.420.10">
    <property type="entry name" value="Ribonuclease H-like superfamily/Ribonuclease H"/>
    <property type="match status" value="1"/>
</dbReference>
<dbReference type="InterPro" id="IPR001878">
    <property type="entry name" value="Znf_CCHC"/>
</dbReference>
<reference evidence="4 5" key="1">
    <citation type="submission" date="2017-11" db="EMBL/GenBank/DDBJ databases">
        <title>De-novo sequencing of pomegranate (Punica granatum L.) genome.</title>
        <authorList>
            <person name="Akparov Z."/>
            <person name="Amiraslanov A."/>
            <person name="Hajiyeva S."/>
            <person name="Abbasov M."/>
            <person name="Kaur K."/>
            <person name="Hamwieh A."/>
            <person name="Solovyev V."/>
            <person name="Salamov A."/>
            <person name="Braich B."/>
            <person name="Kosarev P."/>
            <person name="Mahmoud A."/>
            <person name="Hajiyev E."/>
            <person name="Babayeva S."/>
            <person name="Izzatullayeva V."/>
            <person name="Mammadov A."/>
            <person name="Mammadov A."/>
            <person name="Sharifova S."/>
            <person name="Ojaghi J."/>
            <person name="Eynullazada K."/>
            <person name="Bayramov B."/>
            <person name="Abdulazimova A."/>
            <person name="Shahmuradov I."/>
        </authorList>
    </citation>
    <scope>NUCLEOTIDE SEQUENCE [LARGE SCALE GENOMIC DNA]</scope>
    <source>
        <strain evidence="5">cv. AG2017</strain>
        <tissue evidence="4">Leaf</tissue>
    </source>
</reference>
<dbReference type="InterPro" id="IPR039537">
    <property type="entry name" value="Retrotran_Ty1/copia-like"/>
</dbReference>
<evidence type="ECO:0000259" key="3">
    <source>
        <dbReference type="PROSITE" id="PS50994"/>
    </source>
</evidence>
<dbReference type="GO" id="GO:0008270">
    <property type="term" value="F:zinc ion binding"/>
    <property type="evidence" value="ECO:0007669"/>
    <property type="project" value="UniProtKB-KW"/>
</dbReference>
<evidence type="ECO:0000256" key="1">
    <source>
        <dbReference type="PROSITE-ProRule" id="PRU00047"/>
    </source>
</evidence>
<dbReference type="PROSITE" id="PS50158">
    <property type="entry name" value="ZF_CCHC"/>
    <property type="match status" value="1"/>
</dbReference>
<dbReference type="InterPro" id="IPR057670">
    <property type="entry name" value="SH3_retrovirus"/>
</dbReference>
<accession>A0A2I0J991</accession>
<organism evidence="4 5">
    <name type="scientific">Punica granatum</name>
    <name type="common">Pomegranate</name>
    <dbReference type="NCBI Taxonomy" id="22663"/>
    <lineage>
        <taxon>Eukaryota</taxon>
        <taxon>Viridiplantae</taxon>
        <taxon>Streptophyta</taxon>
        <taxon>Embryophyta</taxon>
        <taxon>Tracheophyta</taxon>
        <taxon>Spermatophyta</taxon>
        <taxon>Magnoliopsida</taxon>
        <taxon>eudicotyledons</taxon>
        <taxon>Gunneridae</taxon>
        <taxon>Pentapetalae</taxon>
        <taxon>rosids</taxon>
        <taxon>malvids</taxon>
        <taxon>Myrtales</taxon>
        <taxon>Lythraceae</taxon>
        <taxon>Punica</taxon>
    </lineage>
</organism>
<dbReference type="Proteomes" id="UP000233551">
    <property type="component" value="Unassembled WGS sequence"/>
</dbReference>
<dbReference type="InterPro" id="IPR036875">
    <property type="entry name" value="Znf_CCHC_sf"/>
</dbReference>
<name>A0A2I0J991_PUNGR</name>
<evidence type="ECO:0000313" key="4">
    <source>
        <dbReference type="EMBL" id="PKI52799.1"/>
    </source>
</evidence>
<dbReference type="InterPro" id="IPR036397">
    <property type="entry name" value="RNaseH_sf"/>
</dbReference>
<dbReference type="InterPro" id="IPR012337">
    <property type="entry name" value="RNaseH-like_sf"/>
</dbReference>
<dbReference type="EMBL" id="PGOL01001895">
    <property type="protein sequence ID" value="PKI52799.1"/>
    <property type="molecule type" value="Genomic_DNA"/>
</dbReference>
<proteinExistence type="predicted"/>